<feature type="transmembrane region" description="Helical" evidence="1">
    <location>
        <begin position="42"/>
        <end position="63"/>
    </location>
</feature>
<dbReference type="AlphaFoldDB" id="A0A941EDB9"/>
<reference evidence="2" key="1">
    <citation type="submission" date="2021-04" db="EMBL/GenBank/DDBJ databases">
        <title>Genome based classification of Actinospica acidithermotolerans sp. nov., an actinobacterium isolated from an Indonesian hot spring.</title>
        <authorList>
            <person name="Kusuma A.B."/>
            <person name="Putra K.E."/>
            <person name="Nafisah S."/>
            <person name="Loh J."/>
            <person name="Nouioui I."/>
            <person name="Goodfellow M."/>
        </authorList>
    </citation>
    <scope>NUCLEOTIDE SEQUENCE</scope>
    <source>
        <strain evidence="2">MGRD01-02</strain>
    </source>
</reference>
<gene>
    <name evidence="2" type="ORF">KDK95_24175</name>
</gene>
<protein>
    <submittedName>
        <fullName evidence="2">Uncharacterized protein</fullName>
    </submittedName>
</protein>
<name>A0A941EDB9_9ACTN</name>
<dbReference type="RefSeq" id="WP_212520559.1">
    <property type="nucleotide sequence ID" value="NZ_JAGSOH010000085.1"/>
</dbReference>
<dbReference type="EMBL" id="JAGSOH010000085">
    <property type="protein sequence ID" value="MBR7829426.1"/>
    <property type="molecule type" value="Genomic_DNA"/>
</dbReference>
<dbReference type="Proteomes" id="UP000676325">
    <property type="component" value="Unassembled WGS sequence"/>
</dbReference>
<proteinExistence type="predicted"/>
<sequence length="205" mass="22215">MIDQQDQQLYDEVGTAFADVRLERDATDVIRRGRTLRRRRKAVPALAAAGVLAFSLSLAAVTVQTHPSSRTTLVNVNVDEAAFSVHTNATTGVMTITIRDFHDENLLKQTLADAGIPAVFHSEKVTVVEVNGGERVYGQCNWVGATELTVEVATYSFHAGVTIFTLYPSRMPHGSVLAFNYTTQSDGKRLASAQLFASTPTGCVV</sequence>
<organism evidence="2 3">
    <name type="scientific">Actinospica acidithermotolerans</name>
    <dbReference type="NCBI Taxonomy" id="2828514"/>
    <lineage>
        <taxon>Bacteria</taxon>
        <taxon>Bacillati</taxon>
        <taxon>Actinomycetota</taxon>
        <taxon>Actinomycetes</taxon>
        <taxon>Catenulisporales</taxon>
        <taxon>Actinospicaceae</taxon>
        <taxon>Actinospica</taxon>
    </lineage>
</organism>
<keyword evidence="1" id="KW-1133">Transmembrane helix</keyword>
<keyword evidence="1" id="KW-0812">Transmembrane</keyword>
<evidence type="ECO:0000313" key="2">
    <source>
        <dbReference type="EMBL" id="MBR7829426.1"/>
    </source>
</evidence>
<accession>A0A941EDB9</accession>
<evidence type="ECO:0000256" key="1">
    <source>
        <dbReference type="SAM" id="Phobius"/>
    </source>
</evidence>
<keyword evidence="1" id="KW-0472">Membrane</keyword>
<comment type="caution">
    <text evidence="2">The sequence shown here is derived from an EMBL/GenBank/DDBJ whole genome shotgun (WGS) entry which is preliminary data.</text>
</comment>
<keyword evidence="3" id="KW-1185">Reference proteome</keyword>
<evidence type="ECO:0000313" key="3">
    <source>
        <dbReference type="Proteomes" id="UP000676325"/>
    </source>
</evidence>